<gene>
    <name evidence="1" type="ORF">FB45DRAFT_925377</name>
</gene>
<evidence type="ECO:0000313" key="1">
    <source>
        <dbReference type="EMBL" id="KAJ7623359.1"/>
    </source>
</evidence>
<dbReference type="AlphaFoldDB" id="A0AAD7FJ20"/>
<proteinExistence type="predicted"/>
<name>A0AAD7FJ20_9AGAR</name>
<protein>
    <submittedName>
        <fullName evidence="1">Uncharacterized protein</fullName>
    </submittedName>
</protein>
<evidence type="ECO:0000313" key="2">
    <source>
        <dbReference type="Proteomes" id="UP001221142"/>
    </source>
</evidence>
<reference evidence="1" key="1">
    <citation type="submission" date="2023-03" db="EMBL/GenBank/DDBJ databases">
        <title>Massive genome expansion in bonnet fungi (Mycena s.s.) driven by repeated elements and novel gene families across ecological guilds.</title>
        <authorList>
            <consortium name="Lawrence Berkeley National Laboratory"/>
            <person name="Harder C.B."/>
            <person name="Miyauchi S."/>
            <person name="Viragh M."/>
            <person name="Kuo A."/>
            <person name="Thoen E."/>
            <person name="Andreopoulos B."/>
            <person name="Lu D."/>
            <person name="Skrede I."/>
            <person name="Drula E."/>
            <person name="Henrissat B."/>
            <person name="Morin E."/>
            <person name="Kohler A."/>
            <person name="Barry K."/>
            <person name="LaButti K."/>
            <person name="Morin E."/>
            <person name="Salamov A."/>
            <person name="Lipzen A."/>
            <person name="Mereny Z."/>
            <person name="Hegedus B."/>
            <person name="Baldrian P."/>
            <person name="Stursova M."/>
            <person name="Weitz H."/>
            <person name="Taylor A."/>
            <person name="Grigoriev I.V."/>
            <person name="Nagy L.G."/>
            <person name="Martin F."/>
            <person name="Kauserud H."/>
        </authorList>
    </citation>
    <scope>NUCLEOTIDE SEQUENCE</scope>
    <source>
        <strain evidence="1">9284</strain>
    </source>
</reference>
<accession>A0AAD7FJ20</accession>
<comment type="caution">
    <text evidence="1">The sequence shown here is derived from an EMBL/GenBank/DDBJ whole genome shotgun (WGS) entry which is preliminary data.</text>
</comment>
<sequence length="91" mass="10182">MHSTMRLARQPLIQFLGKRSWPASPAEAHAHPAAPPDFRKVFTKPSSPTKPQSGSVFSEFWDAPPRFWRPRARELDESEIDAVLSGGASLR</sequence>
<organism evidence="1 2">
    <name type="scientific">Roridomyces roridus</name>
    <dbReference type="NCBI Taxonomy" id="1738132"/>
    <lineage>
        <taxon>Eukaryota</taxon>
        <taxon>Fungi</taxon>
        <taxon>Dikarya</taxon>
        <taxon>Basidiomycota</taxon>
        <taxon>Agaricomycotina</taxon>
        <taxon>Agaricomycetes</taxon>
        <taxon>Agaricomycetidae</taxon>
        <taxon>Agaricales</taxon>
        <taxon>Marasmiineae</taxon>
        <taxon>Mycenaceae</taxon>
        <taxon>Roridomyces</taxon>
    </lineage>
</organism>
<dbReference type="Proteomes" id="UP001221142">
    <property type="component" value="Unassembled WGS sequence"/>
</dbReference>
<keyword evidence="2" id="KW-1185">Reference proteome</keyword>
<dbReference type="EMBL" id="JARKIF010000014">
    <property type="protein sequence ID" value="KAJ7623359.1"/>
    <property type="molecule type" value="Genomic_DNA"/>
</dbReference>